<dbReference type="PANTHER" id="PTHR43213:SF5">
    <property type="entry name" value="BIFUNCTIONAL DTTP_UTP PYROPHOSPHATASE_METHYLTRANSFERASE PROTEIN-RELATED"/>
    <property type="match status" value="1"/>
</dbReference>
<dbReference type="GO" id="GO:0009117">
    <property type="term" value="P:nucleotide metabolic process"/>
    <property type="evidence" value="ECO:0007669"/>
    <property type="project" value="UniProtKB-KW"/>
</dbReference>
<dbReference type="GO" id="GO:0047429">
    <property type="term" value="F:nucleoside triphosphate diphosphatase activity"/>
    <property type="evidence" value="ECO:0007669"/>
    <property type="project" value="UniProtKB-EC"/>
</dbReference>
<comment type="function">
    <text evidence="4">Nucleoside triphosphate pyrophosphatase. May have a dual role in cell division arrest and in preventing the incorporation of modified nucleotides into cellular nucleic acids.</text>
</comment>
<dbReference type="PANTHER" id="PTHR43213">
    <property type="entry name" value="BIFUNCTIONAL DTTP/UTP PYROPHOSPHATASE/METHYLTRANSFERASE PROTEIN-RELATED"/>
    <property type="match status" value="1"/>
</dbReference>
<keyword evidence="4" id="KW-0963">Cytoplasm</keyword>
<dbReference type="InterPro" id="IPR029001">
    <property type="entry name" value="ITPase-like_fam"/>
</dbReference>
<comment type="catalytic activity">
    <reaction evidence="4">
        <text>a ribonucleoside 5'-triphosphate + H2O = a ribonucleoside 5'-phosphate + diphosphate + H(+)</text>
        <dbReference type="Rhea" id="RHEA:23996"/>
        <dbReference type="ChEBI" id="CHEBI:15377"/>
        <dbReference type="ChEBI" id="CHEBI:15378"/>
        <dbReference type="ChEBI" id="CHEBI:33019"/>
        <dbReference type="ChEBI" id="CHEBI:58043"/>
        <dbReference type="ChEBI" id="CHEBI:61557"/>
        <dbReference type="EC" id="3.6.1.9"/>
    </reaction>
</comment>
<dbReference type="PIRSF" id="PIRSF006305">
    <property type="entry name" value="Maf"/>
    <property type="match status" value="1"/>
</dbReference>
<dbReference type="HAMAP" id="MF_00528">
    <property type="entry name" value="Maf"/>
    <property type="match status" value="1"/>
</dbReference>
<dbReference type="Proteomes" id="UP000316083">
    <property type="component" value="Unassembled WGS sequence"/>
</dbReference>
<comment type="catalytic activity">
    <reaction evidence="4">
        <text>a 2'-deoxyribonucleoside 5'-triphosphate + H2O = a 2'-deoxyribonucleoside 5'-phosphate + diphosphate + H(+)</text>
        <dbReference type="Rhea" id="RHEA:44644"/>
        <dbReference type="ChEBI" id="CHEBI:15377"/>
        <dbReference type="ChEBI" id="CHEBI:15378"/>
        <dbReference type="ChEBI" id="CHEBI:33019"/>
        <dbReference type="ChEBI" id="CHEBI:61560"/>
        <dbReference type="ChEBI" id="CHEBI:65317"/>
        <dbReference type="EC" id="3.6.1.9"/>
    </reaction>
</comment>
<dbReference type="GO" id="GO:0005737">
    <property type="term" value="C:cytoplasm"/>
    <property type="evidence" value="ECO:0007669"/>
    <property type="project" value="UniProtKB-SubCell"/>
</dbReference>
<dbReference type="SUPFAM" id="SSF52972">
    <property type="entry name" value="ITPase-like"/>
    <property type="match status" value="1"/>
</dbReference>
<comment type="subcellular location">
    <subcellularLocation>
        <location evidence="4">Cytoplasm</location>
    </subcellularLocation>
</comment>
<evidence type="ECO:0000313" key="6">
    <source>
        <dbReference type="Proteomes" id="UP000316083"/>
    </source>
</evidence>
<organism evidence="5 6">
    <name type="scientific">Azospirillum brasilense</name>
    <dbReference type="NCBI Taxonomy" id="192"/>
    <lineage>
        <taxon>Bacteria</taxon>
        <taxon>Pseudomonadati</taxon>
        <taxon>Pseudomonadota</taxon>
        <taxon>Alphaproteobacteria</taxon>
        <taxon>Rhodospirillales</taxon>
        <taxon>Azospirillaceae</taxon>
        <taxon>Azospirillum</taxon>
    </lineage>
</organism>
<evidence type="ECO:0000256" key="4">
    <source>
        <dbReference type="HAMAP-Rule" id="MF_00528"/>
    </source>
</evidence>
<proteinExistence type="inferred from homology"/>
<dbReference type="EMBL" id="VITF01000005">
    <property type="protein sequence ID" value="TWA69081.1"/>
    <property type="molecule type" value="Genomic_DNA"/>
</dbReference>
<evidence type="ECO:0000256" key="1">
    <source>
        <dbReference type="ARBA" id="ARBA00001968"/>
    </source>
</evidence>
<dbReference type="CDD" id="cd00555">
    <property type="entry name" value="Maf"/>
    <property type="match status" value="1"/>
</dbReference>
<comment type="caution">
    <text evidence="5">The sequence shown here is derived from an EMBL/GenBank/DDBJ whole genome shotgun (WGS) entry which is preliminary data.</text>
</comment>
<comment type="similarity">
    <text evidence="4">Belongs to the Maf family.</text>
</comment>
<dbReference type="Gene3D" id="3.90.950.10">
    <property type="match status" value="1"/>
</dbReference>
<dbReference type="Pfam" id="PF02545">
    <property type="entry name" value="Maf"/>
    <property type="match status" value="1"/>
</dbReference>
<evidence type="ECO:0000256" key="3">
    <source>
        <dbReference type="ARBA" id="ARBA00023080"/>
    </source>
</evidence>
<evidence type="ECO:0000313" key="5">
    <source>
        <dbReference type="EMBL" id="TWA69081.1"/>
    </source>
</evidence>
<dbReference type="AlphaFoldDB" id="A0A560B8X0"/>
<feature type="active site" description="Proton acceptor" evidence="4">
    <location>
        <position position="79"/>
    </location>
</feature>
<dbReference type="EC" id="3.6.1.9" evidence="4"/>
<accession>A0A560B8X0</accession>
<keyword evidence="3 4" id="KW-0546">Nucleotide metabolism</keyword>
<protein>
    <recommendedName>
        <fullName evidence="4">Nucleoside triphosphate pyrophosphatase</fullName>
        <ecNumber evidence="4">3.6.1.9</ecNumber>
    </recommendedName>
    <alternativeName>
        <fullName evidence="4">Nucleotide pyrophosphatase</fullName>
        <shortName evidence="4">Nucleotide PPase</shortName>
    </alternativeName>
</protein>
<dbReference type="InterPro" id="IPR003697">
    <property type="entry name" value="Maf-like"/>
</dbReference>
<comment type="caution">
    <text evidence="4">Lacks conserved residue(s) required for the propagation of feature annotation.</text>
</comment>
<reference evidence="5 6" key="1">
    <citation type="submission" date="2019-06" db="EMBL/GenBank/DDBJ databases">
        <title>Genomic Encyclopedia of Type Strains, Phase IV (KMG-V): Genome sequencing to study the core and pangenomes of soil and plant-associated prokaryotes.</title>
        <authorList>
            <person name="Whitman W."/>
        </authorList>
    </citation>
    <scope>NUCLEOTIDE SEQUENCE [LARGE SCALE GENOMIC DNA]</scope>
    <source>
        <strain evidence="5 6">BR 11796</strain>
    </source>
</reference>
<comment type="cofactor">
    <cofactor evidence="1 4">
        <name>a divalent metal cation</name>
        <dbReference type="ChEBI" id="CHEBI:60240"/>
    </cofactor>
</comment>
<sequence length="202" mass="21942">MSAAVPTVVLASGSRTRTEMLERAGVRITLAPAAVDEEEIKLAARAEGAPVEDVAEALAELKAQRVTRKHPGALVIGADQMLECEGCWFDKPADRDAARAQLQELRGKTHRLVSCAVVIRDGERLWHHVDRARLTMRPFSDAFLESYLNAAGDDVLGSVGAYHLEGLGAQLFHRVDGDFFTILGLPLLPLLGFLRVHGVIAE</sequence>
<dbReference type="RefSeq" id="WP_145676068.1">
    <property type="nucleotide sequence ID" value="NZ_VITF01000005.1"/>
</dbReference>
<evidence type="ECO:0000256" key="2">
    <source>
        <dbReference type="ARBA" id="ARBA00022801"/>
    </source>
</evidence>
<keyword evidence="2 4" id="KW-0378">Hydrolase</keyword>
<gene>
    <name evidence="5" type="ORF">FBZ82_105238</name>
</gene>
<name>A0A560B8X0_AZOBR</name>